<dbReference type="CDD" id="cd17643">
    <property type="entry name" value="A_NRPS_Cytc1-like"/>
    <property type="match status" value="1"/>
</dbReference>
<evidence type="ECO:0000313" key="5">
    <source>
        <dbReference type="EMBL" id="GAA2642784.1"/>
    </source>
</evidence>
<dbReference type="CDD" id="cd19531">
    <property type="entry name" value="LCL_NRPS-like"/>
    <property type="match status" value="1"/>
</dbReference>
<accession>A0ABN3R3B5</accession>
<dbReference type="InterPro" id="IPR010071">
    <property type="entry name" value="AA_adenyl_dom"/>
</dbReference>
<dbReference type="InterPro" id="IPR042099">
    <property type="entry name" value="ANL_N_sf"/>
</dbReference>
<dbReference type="RefSeq" id="WP_344392471.1">
    <property type="nucleotide sequence ID" value="NZ_BAAASJ010000044.1"/>
</dbReference>
<dbReference type="SMART" id="SM00823">
    <property type="entry name" value="PKS_PP"/>
    <property type="match status" value="1"/>
</dbReference>
<dbReference type="Gene3D" id="3.30.559.10">
    <property type="entry name" value="Chloramphenicol acetyltransferase-like domain"/>
    <property type="match status" value="2"/>
</dbReference>
<evidence type="ECO:0000259" key="4">
    <source>
        <dbReference type="PROSITE" id="PS50075"/>
    </source>
</evidence>
<dbReference type="InterPro" id="IPR045851">
    <property type="entry name" value="AMP-bd_C_sf"/>
</dbReference>
<evidence type="ECO:0000256" key="3">
    <source>
        <dbReference type="ARBA" id="ARBA00022553"/>
    </source>
</evidence>
<dbReference type="InterPro" id="IPR009081">
    <property type="entry name" value="PP-bd_ACP"/>
</dbReference>
<dbReference type="InterPro" id="IPR020845">
    <property type="entry name" value="AMP-binding_CS"/>
</dbReference>
<feature type="domain" description="Carrier" evidence="4">
    <location>
        <begin position="509"/>
        <end position="584"/>
    </location>
</feature>
<dbReference type="InterPro" id="IPR025110">
    <property type="entry name" value="AMP-bd_C"/>
</dbReference>
<dbReference type="PANTHER" id="PTHR45527:SF1">
    <property type="entry name" value="FATTY ACID SYNTHASE"/>
    <property type="match status" value="1"/>
</dbReference>
<dbReference type="InterPro" id="IPR001242">
    <property type="entry name" value="Condensation_dom"/>
</dbReference>
<dbReference type="NCBIfam" id="TIGR01733">
    <property type="entry name" value="AA-adenyl-dom"/>
    <property type="match status" value="2"/>
</dbReference>
<keyword evidence="3" id="KW-0597">Phosphoprotein</keyword>
<dbReference type="PANTHER" id="PTHR45527">
    <property type="entry name" value="NONRIBOSOMAL PEPTIDE SYNTHETASE"/>
    <property type="match status" value="1"/>
</dbReference>
<dbReference type="SUPFAM" id="SSF56801">
    <property type="entry name" value="Acetyl-CoA synthetase-like"/>
    <property type="match status" value="2"/>
</dbReference>
<organism evidence="5 6">
    <name type="scientific">Streptomyces vastus</name>
    <dbReference type="NCBI Taxonomy" id="285451"/>
    <lineage>
        <taxon>Bacteria</taxon>
        <taxon>Bacillati</taxon>
        <taxon>Actinomycetota</taxon>
        <taxon>Actinomycetes</taxon>
        <taxon>Kitasatosporales</taxon>
        <taxon>Streptomycetaceae</taxon>
        <taxon>Streptomyces</taxon>
    </lineage>
</organism>
<gene>
    <name evidence="5" type="ORF">GCM10010307_45940</name>
</gene>
<dbReference type="CDD" id="cd05930">
    <property type="entry name" value="A_NRPS"/>
    <property type="match status" value="1"/>
</dbReference>
<dbReference type="SUPFAM" id="SSF52777">
    <property type="entry name" value="CoA-dependent acyltransferases"/>
    <property type="match status" value="4"/>
</dbReference>
<dbReference type="InterPro" id="IPR020806">
    <property type="entry name" value="PKS_PP-bd"/>
</dbReference>
<reference evidence="5 6" key="1">
    <citation type="journal article" date="2019" name="Int. J. Syst. Evol. Microbiol.">
        <title>The Global Catalogue of Microorganisms (GCM) 10K type strain sequencing project: providing services to taxonomists for standard genome sequencing and annotation.</title>
        <authorList>
            <consortium name="The Broad Institute Genomics Platform"/>
            <consortium name="The Broad Institute Genome Sequencing Center for Infectious Disease"/>
            <person name="Wu L."/>
            <person name="Ma J."/>
        </authorList>
    </citation>
    <scope>NUCLEOTIDE SEQUENCE [LARGE SCALE GENOMIC DNA]</scope>
    <source>
        <strain evidence="5 6">JCM 4524</strain>
    </source>
</reference>
<dbReference type="PROSITE" id="PS00455">
    <property type="entry name" value="AMP_BINDING"/>
    <property type="match status" value="2"/>
</dbReference>
<dbReference type="InterPro" id="IPR000873">
    <property type="entry name" value="AMP-dep_synth/lig_dom"/>
</dbReference>
<sequence length="2095" mass="223288">MTSAHDHPNGMDTLHGLFERQAVATPEAVAVVQEGTVLTYAELSEAACRLAERLRERGARRGGSVGVLLDRSPELVVALLAVLKSGAAYIGLETAYPPRRLGVMLDNAGAALVVTRTDLADRVPTDACPVVLVDERAGSRPGGGLPRTSARPGDLAYIMYTSGSTGRPKGVMVEHRCVTAFLAGIGSRVGFGPETRTLQFAGITFDATIGEIFGPLTNGGAVVLPPPGADLIGPGLARLLEQERVTTAFLPPSVLGVLPDAELPDLRTLVVGGEVVPPEVVERWGRGRDFHVAYGPTETTLIVTTSDRRLPDRPPPIGHPLPGVEAYVLDADLWPVAPGTVGELFLGGPTVSRGYLGQPGLTADLFVPHPFAEQPGARLYRTGDLARVLPDGQLEFAGRTDDQVKIRGVRIEPAEVERVMSTLPGVRQCAVVARGDGADARLVAFVCGSRLSAARLRREAAAALPSTMVPSLFVPLAALPMQTHGGKVDRAVLRTLELDPRLDGTPFEEPSDDLERALAAIWEDVLGVRPVGRADGFTRLGGSSLQAARVLTRIVADLGARPTLREFHAAESLAALAALIRAGDAGRASFPEVTSSDAPRVPAPGQRRLWFLSHLNPAAAPAYNVPSALRLHGPLDTAALDRALVALVDRHDVLRSAFGLVDGNLVVSQTAVDRTVLRVADAAGRPADEVLAEAAAEAARPFDLARAPLVRATLYAFAPDDHLFVIVAHHLVTDGWSQNVFDRDLALLYARETGAGTPPGPPALRYADFARWHDTLARSGALESGLVYWSQALRGAPTRIELPADRPRPPVQTHTGGRVTTTLTADRAAAVAALATAENATPFAVYLAAFGALLRVVGAGDDMVVAAPTAGRPSLETEDLVGFFTNTVLLRLRPDGRQTFRSFLREARDLTMDAHEHQYVPLDAVVARVAPDRDLSRQPIAQVAFAYQGPLRPQAALPGLDVEPVALDNGTAKFDLTLELDELPQGVRITVEYSADLFERTTAQRLLDWYTRLLDAAVAAPGAPLGTLRSTTEAERAVILPVRTSGPEGCLHELFSAQAGRTPGRVAVSDDRTRLTYRELDLASNRLAHRLRAHGARPETLVGICLDRGADIAVAILAVLKAGAGYLPLDPGYPPDRLARTVEDSGCRTVVGHRRYADLAPGADFVDVADAYDSTAPDTPPDSGAGPENTAYVIYTSGSTGRPKGVVVTHANVSRLFAVTAADFGFGREDTWSLFHSFAFDFSVWELWGALLHGGRVVVVPYALSRDPEGFWELLRKERVTVLSQTPSAFRQLAAVAADRGHPATDLRLVVFGGEALEPARLRDWLAHYGDRTPRLVNMYGITETTVHVTLRPLDAADAEAAGSPIGGPLADLGLALLGADLEPVPVGVQGELYVSGAGVSRGYLGRPGLTAERFLPDPFTGTGTRMYRTGDLAILRPDGEVVFCGRADQQVQLRGFRIEPGEIEATLLADPEVRSAAVVVRADRDETERLVGYVVPTPGARPDVAALRRRLAERLPAHMVPAALVTLDRLPLTVNGKLDRAALPAPDAVRPAAVRPDASAAATLSGIWADVLGIERVGEDDDFFVLGGDSMHAVQVVAASRAAGLPMTVADLFTYPTVAELVGSVLGGGDVARTEADGAGAGGEPAGEPAHHLSDGTADGLVDAYPAATLQTGIIYEYEIRDDPTLYHDLSTVRLAGPLDPAALGDVLNTVSARHDLLRTSFDLLQDDGPVLRVHKEAPIPLTVVGAPVGPTGDHAAVVRDWWMPNWHEWFDLTRPPLARCHALDHGDGSWTLALSVHHAVMDGWSLAVFLTEVVRAYDLRLSGSGAGITEPSRAGGYRDFVALEQRTATDPGAAEFFTAMLKGHVPAPAVTARERPASDPSADPDADVRRVLDPEVLRSARAAAARLAVPVKSVFLAAHLRALAQLNGCDDVVTGLTVNGRAETDSADRLIGMFVNSVPLRVETADAAGFSDVVAAAWAAERKVTPYRRFPLATLRGALGSAPFDVLFNYADFHTYDSLADLRHIRPLEFWYSDRNDFPMTVTIARRPLSEKRELMVRVRPDLADEGLAGRMADLVLASISDGVADLEGRTVR</sequence>
<protein>
    <recommendedName>
        <fullName evidence="4">Carrier domain-containing protein</fullName>
    </recommendedName>
</protein>
<keyword evidence="2" id="KW-0596">Phosphopantetheine</keyword>
<dbReference type="PROSITE" id="PS50075">
    <property type="entry name" value="CARRIER"/>
    <property type="match status" value="2"/>
</dbReference>
<dbReference type="Gene3D" id="3.30.300.30">
    <property type="match status" value="2"/>
</dbReference>
<dbReference type="Gene3D" id="3.30.559.30">
    <property type="entry name" value="Nonribosomal peptide synthetase, condensation domain"/>
    <property type="match status" value="2"/>
</dbReference>
<dbReference type="Pfam" id="PF00668">
    <property type="entry name" value="Condensation"/>
    <property type="match status" value="2"/>
</dbReference>
<dbReference type="Gene3D" id="3.40.50.12780">
    <property type="entry name" value="N-terminal domain of ligase-like"/>
    <property type="match status" value="2"/>
</dbReference>
<keyword evidence="6" id="KW-1185">Reference proteome</keyword>
<dbReference type="Proteomes" id="UP001500151">
    <property type="component" value="Unassembled WGS sequence"/>
</dbReference>
<dbReference type="EMBL" id="BAAASJ010000044">
    <property type="protein sequence ID" value="GAA2642784.1"/>
    <property type="molecule type" value="Genomic_DNA"/>
</dbReference>
<dbReference type="SUPFAM" id="SSF47336">
    <property type="entry name" value="ACP-like"/>
    <property type="match status" value="2"/>
</dbReference>
<feature type="domain" description="Carrier" evidence="4">
    <location>
        <begin position="1556"/>
        <end position="1630"/>
    </location>
</feature>
<comment type="cofactor">
    <cofactor evidence="1">
        <name>pantetheine 4'-phosphate</name>
        <dbReference type="ChEBI" id="CHEBI:47942"/>
    </cofactor>
</comment>
<dbReference type="Pfam" id="PF00501">
    <property type="entry name" value="AMP-binding"/>
    <property type="match status" value="2"/>
</dbReference>
<evidence type="ECO:0000256" key="2">
    <source>
        <dbReference type="ARBA" id="ARBA00022450"/>
    </source>
</evidence>
<dbReference type="InterPro" id="IPR036736">
    <property type="entry name" value="ACP-like_sf"/>
</dbReference>
<dbReference type="Pfam" id="PF00550">
    <property type="entry name" value="PP-binding"/>
    <property type="match status" value="2"/>
</dbReference>
<dbReference type="Gene3D" id="1.10.1200.10">
    <property type="entry name" value="ACP-like"/>
    <property type="match status" value="2"/>
</dbReference>
<dbReference type="PROSITE" id="PS00012">
    <property type="entry name" value="PHOSPHOPANTETHEINE"/>
    <property type="match status" value="1"/>
</dbReference>
<dbReference type="InterPro" id="IPR023213">
    <property type="entry name" value="CAT-like_dom_sf"/>
</dbReference>
<proteinExistence type="predicted"/>
<comment type="caution">
    <text evidence="5">The sequence shown here is derived from an EMBL/GenBank/DDBJ whole genome shotgun (WGS) entry which is preliminary data.</text>
</comment>
<evidence type="ECO:0000313" key="6">
    <source>
        <dbReference type="Proteomes" id="UP001500151"/>
    </source>
</evidence>
<dbReference type="InterPro" id="IPR006162">
    <property type="entry name" value="Ppantetheine_attach_site"/>
</dbReference>
<evidence type="ECO:0000256" key="1">
    <source>
        <dbReference type="ARBA" id="ARBA00001957"/>
    </source>
</evidence>
<name>A0ABN3R3B5_9ACTN</name>
<dbReference type="Pfam" id="PF13193">
    <property type="entry name" value="AMP-binding_C"/>
    <property type="match status" value="1"/>
</dbReference>